<dbReference type="STRING" id="27835.A0A0N4YTS4"/>
<dbReference type="OMA" id="WIPRDDR"/>
<organism evidence="4">
    <name type="scientific">Nippostrongylus brasiliensis</name>
    <name type="common">Rat hookworm</name>
    <dbReference type="NCBI Taxonomy" id="27835"/>
    <lineage>
        <taxon>Eukaryota</taxon>
        <taxon>Metazoa</taxon>
        <taxon>Ecdysozoa</taxon>
        <taxon>Nematoda</taxon>
        <taxon>Chromadorea</taxon>
        <taxon>Rhabditida</taxon>
        <taxon>Rhabditina</taxon>
        <taxon>Rhabditomorpha</taxon>
        <taxon>Strongyloidea</taxon>
        <taxon>Heligmosomidae</taxon>
        <taxon>Nippostrongylus</taxon>
    </lineage>
</organism>
<evidence type="ECO:0000313" key="3">
    <source>
        <dbReference type="Proteomes" id="UP000271162"/>
    </source>
</evidence>
<dbReference type="EMBL" id="UYSL01025365">
    <property type="protein sequence ID" value="VDL84384.1"/>
    <property type="molecule type" value="Genomic_DNA"/>
</dbReference>
<proteinExistence type="predicted"/>
<reference evidence="4" key="1">
    <citation type="submission" date="2017-02" db="UniProtKB">
        <authorList>
            <consortium name="WormBaseParasite"/>
        </authorList>
    </citation>
    <scope>IDENTIFICATION</scope>
</reference>
<dbReference type="AlphaFoldDB" id="A0A0N4YTS4"/>
<evidence type="ECO:0000256" key="1">
    <source>
        <dbReference type="SAM" id="MobiDB-lite"/>
    </source>
</evidence>
<evidence type="ECO:0000313" key="2">
    <source>
        <dbReference type="EMBL" id="VDL84384.1"/>
    </source>
</evidence>
<name>A0A0N4YTS4_NIPBR</name>
<feature type="compositionally biased region" description="Polar residues" evidence="1">
    <location>
        <begin position="60"/>
        <end position="72"/>
    </location>
</feature>
<accession>A0A0N4YTS4</accession>
<feature type="region of interest" description="Disordered" evidence="1">
    <location>
        <begin position="57"/>
        <end position="80"/>
    </location>
</feature>
<dbReference type="WBParaSite" id="NBR_0002064601-mRNA-1">
    <property type="protein sequence ID" value="NBR_0002064601-mRNA-1"/>
    <property type="gene ID" value="NBR_0002064601"/>
</dbReference>
<evidence type="ECO:0000313" key="4">
    <source>
        <dbReference type="WBParaSite" id="NBR_0002064601-mRNA-1"/>
    </source>
</evidence>
<keyword evidence="3" id="KW-1185">Reference proteome</keyword>
<reference evidence="2 3" key="2">
    <citation type="submission" date="2018-11" db="EMBL/GenBank/DDBJ databases">
        <authorList>
            <consortium name="Pathogen Informatics"/>
        </authorList>
    </citation>
    <scope>NUCLEOTIDE SEQUENCE [LARGE SCALE GENOMIC DNA]</scope>
</reference>
<dbReference type="Proteomes" id="UP000271162">
    <property type="component" value="Unassembled WGS sequence"/>
</dbReference>
<protein>
    <submittedName>
        <fullName evidence="4">Transposase</fullName>
    </submittedName>
</protein>
<sequence length="106" mass="11851">MRFRDDRWTRAVTDWIPRDDRRAPGRPPLRWSDFVKSLDEEFDAFVFLERTGPTGLPWNATGTNGDITGARSSKSKINRTTGDTGDQVCSLAFHCGSDDGIGCLTK</sequence>
<gene>
    <name evidence="2" type="ORF">NBR_LOCUS20647</name>
</gene>